<sequence>MATADPVTLVVRPGRPLGGAFTPPGDKSITHRAFLLGLLAEGETSVEAANPGADGAATLSCAAALGARVQSRDGVIRIAGRGGALVEPDRVLDCGNSGTTLRLLAGVLASQPFLAVLSGDASLNARPVARVIEPLRRMGASLHARDGDRLPPLVVRGAALTGVEFDAPTASAQVASSILLAGLGARGVTSVGTTAGVRDHTPRMLERFGLPIRAQGGDGGVTRWTVEGPVVPRAARVRIPGDFSAAAFFLAAAAATPGARVTARGVSLNPTRTGLLATLEAMGARVETRAIAASPADGTGGEPVGEITVTGPDRLEATTIAPDRVAAMIDEIPAWAIAASAARGVSRLTGAGELRIKESDRIAALAVNLERLGIAVEELPDGLAITGGRVAGGTVDAALDHRIAMAFAVLATRASGPVVIHGAGGIATSYPGFADALAALGGDVTSGDAAVAARG</sequence>
<evidence type="ECO:0000256" key="6">
    <source>
        <dbReference type="ARBA" id="ARBA00023141"/>
    </source>
</evidence>
<dbReference type="InterPro" id="IPR006264">
    <property type="entry name" value="EPSP_synthase"/>
</dbReference>
<dbReference type="PROSITE" id="PS00885">
    <property type="entry name" value="EPSP_SYNTHASE_2"/>
    <property type="match status" value="1"/>
</dbReference>
<feature type="binding site" evidence="8">
    <location>
        <position position="32"/>
    </location>
    <ligand>
        <name>3-phosphoshikimate</name>
        <dbReference type="ChEBI" id="CHEBI:145989"/>
    </ligand>
</feature>
<dbReference type="PIRSF" id="PIRSF000505">
    <property type="entry name" value="EPSPS"/>
    <property type="match status" value="1"/>
</dbReference>
<keyword evidence="6 8" id="KW-0057">Aromatic amino acid biosynthesis</keyword>
<dbReference type="PANTHER" id="PTHR21090:SF5">
    <property type="entry name" value="PENTAFUNCTIONAL AROM POLYPEPTIDE"/>
    <property type="match status" value="1"/>
</dbReference>
<comment type="catalytic activity">
    <reaction evidence="7">
        <text>3-phosphoshikimate + phosphoenolpyruvate = 5-O-(1-carboxyvinyl)-3-phosphoshikimate + phosphate</text>
        <dbReference type="Rhea" id="RHEA:21256"/>
        <dbReference type="ChEBI" id="CHEBI:43474"/>
        <dbReference type="ChEBI" id="CHEBI:57701"/>
        <dbReference type="ChEBI" id="CHEBI:58702"/>
        <dbReference type="ChEBI" id="CHEBI:145989"/>
        <dbReference type="EC" id="2.5.1.19"/>
    </reaction>
    <physiologicalReaction direction="left-to-right" evidence="7">
        <dbReference type="Rhea" id="RHEA:21257"/>
    </physiologicalReaction>
</comment>
<feature type="binding site" evidence="8">
    <location>
        <position position="27"/>
    </location>
    <ligand>
        <name>phosphoenolpyruvate</name>
        <dbReference type="ChEBI" id="CHEBI:58702"/>
    </ligand>
</feature>
<keyword evidence="3 8" id="KW-0963">Cytoplasm</keyword>
<dbReference type="InterPro" id="IPR036968">
    <property type="entry name" value="Enolpyruvate_Tfrase_sf"/>
</dbReference>
<feature type="domain" description="Enolpyruvate transferase" evidence="9">
    <location>
        <begin position="12"/>
        <end position="437"/>
    </location>
</feature>
<name>A0A9D6L9K7_UNCEI</name>
<feature type="binding site" evidence="8">
    <location>
        <position position="98"/>
    </location>
    <ligand>
        <name>phosphoenolpyruvate</name>
        <dbReference type="ChEBI" id="CHEBI:58702"/>
    </ligand>
</feature>
<dbReference type="GO" id="GO:0008652">
    <property type="term" value="P:amino acid biosynthetic process"/>
    <property type="evidence" value="ECO:0007669"/>
    <property type="project" value="UniProtKB-KW"/>
</dbReference>
<dbReference type="InterPro" id="IPR001986">
    <property type="entry name" value="Enolpyruvate_Tfrase_dom"/>
</dbReference>
<evidence type="ECO:0000256" key="8">
    <source>
        <dbReference type="HAMAP-Rule" id="MF_00210"/>
    </source>
</evidence>
<comment type="subunit">
    <text evidence="8">Monomer.</text>
</comment>
<evidence type="ECO:0000256" key="4">
    <source>
        <dbReference type="ARBA" id="ARBA00022605"/>
    </source>
</evidence>
<reference evidence="10" key="1">
    <citation type="submission" date="2020-07" db="EMBL/GenBank/DDBJ databases">
        <title>Huge and variable diversity of episymbiotic CPR bacteria and DPANN archaea in groundwater ecosystems.</title>
        <authorList>
            <person name="He C.Y."/>
            <person name="Keren R."/>
            <person name="Whittaker M."/>
            <person name="Farag I.F."/>
            <person name="Doudna J."/>
            <person name="Cate J.H.D."/>
            <person name="Banfield J.F."/>
        </authorList>
    </citation>
    <scope>NUCLEOTIDE SEQUENCE</scope>
    <source>
        <strain evidence="10">NC_groundwater_928_Pr1_S-0.2um_72_17</strain>
    </source>
</reference>
<feature type="binding site" evidence="8">
    <location>
        <position position="330"/>
    </location>
    <ligand>
        <name>3-phosphoshikimate</name>
        <dbReference type="ChEBI" id="CHEBI:145989"/>
    </ligand>
</feature>
<feature type="active site" description="Proton acceptor" evidence="8">
    <location>
        <position position="330"/>
    </location>
</feature>
<comment type="similarity">
    <text evidence="2 8">Belongs to the EPSP synthase family.</text>
</comment>
<feature type="binding site" evidence="8">
    <location>
        <position position="357"/>
    </location>
    <ligand>
        <name>3-phosphoshikimate</name>
        <dbReference type="ChEBI" id="CHEBI:145989"/>
    </ligand>
</feature>
<comment type="function">
    <text evidence="8">Catalyzes the transfer of the enolpyruvyl moiety of phosphoenolpyruvate (PEP) to the 5-hydroxyl of shikimate-3-phosphate (S3P) to produce enolpyruvyl shikimate-3-phosphate and inorganic phosphate.</text>
</comment>
<evidence type="ECO:0000313" key="10">
    <source>
        <dbReference type="EMBL" id="MBI3540135.1"/>
    </source>
</evidence>
<dbReference type="AlphaFoldDB" id="A0A9D6L9K7"/>
<feature type="binding site" evidence="8">
    <location>
        <position position="28"/>
    </location>
    <ligand>
        <name>3-phosphoshikimate</name>
        <dbReference type="ChEBI" id="CHEBI:145989"/>
    </ligand>
</feature>
<evidence type="ECO:0000259" key="9">
    <source>
        <dbReference type="Pfam" id="PF00275"/>
    </source>
</evidence>
<keyword evidence="5 8" id="KW-0808">Transferase</keyword>
<dbReference type="PROSITE" id="PS00104">
    <property type="entry name" value="EPSP_SYNTHASE_1"/>
    <property type="match status" value="1"/>
</dbReference>
<comment type="pathway">
    <text evidence="1 8">Metabolic intermediate biosynthesis; chorismate biosynthesis; chorismate from D-erythrose 4-phosphate and phosphoenolpyruvate: step 6/7.</text>
</comment>
<dbReference type="Gene3D" id="3.65.10.10">
    <property type="entry name" value="Enolpyruvate transferase domain"/>
    <property type="match status" value="2"/>
</dbReference>
<evidence type="ECO:0000256" key="7">
    <source>
        <dbReference type="ARBA" id="ARBA00044633"/>
    </source>
</evidence>
<dbReference type="InterPro" id="IPR023193">
    <property type="entry name" value="EPSP_synthase_CS"/>
</dbReference>
<dbReference type="FunFam" id="3.65.10.10:FF:000005">
    <property type="entry name" value="3-phosphoshikimate 1-carboxyvinyltransferase"/>
    <property type="match status" value="1"/>
</dbReference>
<feature type="binding site" evidence="8">
    <location>
        <position position="173"/>
    </location>
    <ligand>
        <name>3-phosphoshikimate</name>
        <dbReference type="ChEBI" id="CHEBI:145989"/>
    </ligand>
</feature>
<protein>
    <recommendedName>
        <fullName evidence="8">3-phosphoshikimate 1-carboxyvinyltransferase</fullName>
        <ecNumber evidence="8">2.5.1.19</ecNumber>
    </recommendedName>
    <alternativeName>
        <fullName evidence="8">5-enolpyruvylshikimate-3-phosphate synthase</fullName>
        <shortName evidence="8">EPSP synthase</shortName>
        <shortName evidence="8">EPSPS</shortName>
    </alternativeName>
</protein>
<dbReference type="Pfam" id="PF00275">
    <property type="entry name" value="EPSP_synthase"/>
    <property type="match status" value="1"/>
</dbReference>
<dbReference type="EMBL" id="JACQAY010000251">
    <property type="protein sequence ID" value="MBI3540135.1"/>
    <property type="molecule type" value="Genomic_DNA"/>
</dbReference>
<dbReference type="GO" id="GO:0009423">
    <property type="term" value="P:chorismate biosynthetic process"/>
    <property type="evidence" value="ECO:0007669"/>
    <property type="project" value="UniProtKB-UniRule"/>
</dbReference>
<keyword evidence="4 8" id="KW-0028">Amino-acid biosynthesis</keyword>
<organism evidence="10 11">
    <name type="scientific">Eiseniibacteriota bacterium</name>
    <dbReference type="NCBI Taxonomy" id="2212470"/>
    <lineage>
        <taxon>Bacteria</taxon>
        <taxon>Candidatus Eiseniibacteriota</taxon>
    </lineage>
</organism>
<feature type="binding site" evidence="8">
    <location>
        <position position="171"/>
    </location>
    <ligand>
        <name>3-phosphoshikimate</name>
        <dbReference type="ChEBI" id="CHEBI:145989"/>
    </ligand>
</feature>
<dbReference type="Proteomes" id="UP000807850">
    <property type="component" value="Unassembled WGS sequence"/>
</dbReference>
<dbReference type="HAMAP" id="MF_00210">
    <property type="entry name" value="EPSP_synth"/>
    <property type="match status" value="1"/>
</dbReference>
<comment type="caution">
    <text evidence="10">The sequence shown here is derived from an EMBL/GenBank/DDBJ whole genome shotgun (WGS) entry which is preliminary data.</text>
</comment>
<dbReference type="PANTHER" id="PTHR21090">
    <property type="entry name" value="AROM/DEHYDROQUINATE SYNTHASE"/>
    <property type="match status" value="1"/>
</dbReference>
<accession>A0A9D6L9K7</accession>
<dbReference type="GO" id="GO:0009073">
    <property type="term" value="P:aromatic amino acid family biosynthetic process"/>
    <property type="evidence" value="ECO:0007669"/>
    <property type="project" value="UniProtKB-KW"/>
</dbReference>
<evidence type="ECO:0000256" key="5">
    <source>
        <dbReference type="ARBA" id="ARBA00022679"/>
    </source>
</evidence>
<evidence type="ECO:0000256" key="2">
    <source>
        <dbReference type="ARBA" id="ARBA00009948"/>
    </source>
</evidence>
<comment type="caution">
    <text evidence="8">Lacks conserved residue(s) required for the propagation of feature annotation.</text>
</comment>
<feature type="binding site" evidence="8">
    <location>
        <position position="173"/>
    </location>
    <ligand>
        <name>phosphoenolpyruvate</name>
        <dbReference type="ChEBI" id="CHEBI:58702"/>
    </ligand>
</feature>
<feature type="binding site" evidence="8">
    <location>
        <position position="402"/>
    </location>
    <ligand>
        <name>phosphoenolpyruvate</name>
        <dbReference type="ChEBI" id="CHEBI:58702"/>
    </ligand>
</feature>
<feature type="binding site" evidence="8">
    <location>
        <position position="361"/>
    </location>
    <ligand>
        <name>phosphoenolpyruvate</name>
        <dbReference type="ChEBI" id="CHEBI:58702"/>
    </ligand>
</feature>
<feature type="binding site" evidence="8">
    <location>
        <position position="27"/>
    </location>
    <ligand>
        <name>3-phosphoshikimate</name>
        <dbReference type="ChEBI" id="CHEBI:145989"/>
    </ligand>
</feature>
<dbReference type="GO" id="GO:0003866">
    <property type="term" value="F:3-phosphoshikimate 1-carboxyvinyltransferase activity"/>
    <property type="evidence" value="ECO:0007669"/>
    <property type="project" value="UniProtKB-UniRule"/>
</dbReference>
<comment type="subcellular location">
    <subcellularLocation>
        <location evidence="8">Cytoplasm</location>
    </subcellularLocation>
</comment>
<feature type="binding site" evidence="8">
    <location>
        <position position="126"/>
    </location>
    <ligand>
        <name>phosphoenolpyruvate</name>
        <dbReference type="ChEBI" id="CHEBI:58702"/>
    </ligand>
</feature>
<evidence type="ECO:0000256" key="3">
    <source>
        <dbReference type="ARBA" id="ARBA00022490"/>
    </source>
</evidence>
<dbReference type="CDD" id="cd01556">
    <property type="entry name" value="EPSP_synthase"/>
    <property type="match status" value="1"/>
</dbReference>
<dbReference type="EC" id="2.5.1.19" evidence="8"/>
<dbReference type="GO" id="GO:0005737">
    <property type="term" value="C:cytoplasm"/>
    <property type="evidence" value="ECO:0007669"/>
    <property type="project" value="UniProtKB-SubCell"/>
</dbReference>
<proteinExistence type="inferred from homology"/>
<gene>
    <name evidence="8 10" type="primary">aroA</name>
    <name evidence="10" type="ORF">HY076_07665</name>
</gene>
<dbReference type="NCBIfam" id="TIGR01356">
    <property type="entry name" value="aroA"/>
    <property type="match status" value="1"/>
</dbReference>
<evidence type="ECO:0000313" key="11">
    <source>
        <dbReference type="Proteomes" id="UP000807850"/>
    </source>
</evidence>
<evidence type="ECO:0000256" key="1">
    <source>
        <dbReference type="ARBA" id="ARBA00004811"/>
    </source>
</evidence>
<dbReference type="SUPFAM" id="SSF55205">
    <property type="entry name" value="EPT/RTPC-like"/>
    <property type="match status" value="1"/>
</dbReference>
<dbReference type="InterPro" id="IPR013792">
    <property type="entry name" value="RNA3'P_cycl/enolpyr_Trfase_a/b"/>
</dbReference>